<dbReference type="InterPro" id="IPR050879">
    <property type="entry name" value="Acyltransferase_3"/>
</dbReference>
<reference evidence="3 4" key="1">
    <citation type="journal article" date="2013" name="Genome Biol. Evol.">
        <title>Genomes of Stigonematalean cyanobacteria (subsection V) and the evolution of oxygenic photosynthesis from prokaryotes to plastids.</title>
        <authorList>
            <person name="Dagan T."/>
            <person name="Roettger M."/>
            <person name="Stucken K."/>
            <person name="Landan G."/>
            <person name="Koch R."/>
            <person name="Major P."/>
            <person name="Gould S.B."/>
            <person name="Goremykin V.V."/>
            <person name="Rippka R."/>
            <person name="Tandeau de Marsac N."/>
            <person name="Gugger M."/>
            <person name="Lockhart P.J."/>
            <person name="Allen J.F."/>
            <person name="Brune I."/>
            <person name="Maus I."/>
            <person name="Puhler A."/>
            <person name="Martin W.F."/>
        </authorList>
    </citation>
    <scope>NUCLEOTIDE SEQUENCE [LARGE SCALE GENOMIC DNA]</scope>
    <source>
        <strain evidence="3 4">PCC 7110</strain>
    </source>
</reference>
<dbReference type="OrthoDB" id="572802at2"/>
<dbReference type="RefSeq" id="WP_017744771.1">
    <property type="nucleotide sequence ID" value="NZ_KQ976354.1"/>
</dbReference>
<feature type="transmembrane region" description="Helical" evidence="1">
    <location>
        <begin position="167"/>
        <end position="185"/>
    </location>
</feature>
<evidence type="ECO:0000256" key="1">
    <source>
        <dbReference type="SAM" id="Phobius"/>
    </source>
</evidence>
<proteinExistence type="predicted"/>
<dbReference type="InterPro" id="IPR002656">
    <property type="entry name" value="Acyl_transf_3_dom"/>
</dbReference>
<feature type="domain" description="Acyltransferase 3" evidence="2">
    <location>
        <begin position="17"/>
        <end position="370"/>
    </location>
</feature>
<organism evidence="3 4">
    <name type="scientific">Scytonema hofmannii PCC 7110</name>
    <dbReference type="NCBI Taxonomy" id="128403"/>
    <lineage>
        <taxon>Bacteria</taxon>
        <taxon>Bacillati</taxon>
        <taxon>Cyanobacteriota</taxon>
        <taxon>Cyanophyceae</taxon>
        <taxon>Nostocales</taxon>
        <taxon>Scytonemataceae</taxon>
        <taxon>Scytonema</taxon>
    </lineage>
</organism>
<feature type="transmembrane region" description="Helical" evidence="1">
    <location>
        <begin position="99"/>
        <end position="119"/>
    </location>
</feature>
<sequence length="393" mass="45085">MQIFKSNNFTEQRLRLQYLDGLRGLASLYVVLVHIDPFTGEQLPEWLSLFTKLLRYGAFSVVVFIVLSGYVLMLPVVRSQTGFVSGGLLNYIQRRSRRILPPYYTALVLSLLLAVAVVAIEKFTNFRWTEIPEAPFSPYFAWVDVVTHLLLIHNFSSDTYHSINSPMWSVATEWQLYFLFPLLLLPIWRRFGITVVVIAAFLIGLAPLYLFNRFIETACPWFLGIFALGMLAADVGFSQNPKLINLKKSIPWGMLAVILTLIAFVTEWRRLGLEFWVGQSFLGAASACLFICFTQLVVEEKKSPLLLRLFEHPWAIALGAFSYSLYLTHGPVLMLVRQVLLSWQMSPTMFGVTYYILSTVMSLLFAYLFYLFVERPFMSHFLKKRKVKDAVSS</sequence>
<dbReference type="GO" id="GO:0016747">
    <property type="term" value="F:acyltransferase activity, transferring groups other than amino-acyl groups"/>
    <property type="evidence" value="ECO:0007669"/>
    <property type="project" value="InterPro"/>
</dbReference>
<feature type="transmembrane region" description="Helical" evidence="1">
    <location>
        <begin position="218"/>
        <end position="237"/>
    </location>
</feature>
<dbReference type="STRING" id="128403.WA1_44460"/>
<keyword evidence="3" id="KW-0012">Acyltransferase</keyword>
<gene>
    <name evidence="3" type="ORF">WA1_44460</name>
</gene>
<feature type="transmembrane region" description="Helical" evidence="1">
    <location>
        <begin position="249"/>
        <end position="268"/>
    </location>
</feature>
<evidence type="ECO:0000259" key="2">
    <source>
        <dbReference type="Pfam" id="PF01757"/>
    </source>
</evidence>
<feature type="transmembrane region" description="Helical" evidence="1">
    <location>
        <begin position="191"/>
        <end position="211"/>
    </location>
</feature>
<comment type="caution">
    <text evidence="3">The sequence shown here is derived from an EMBL/GenBank/DDBJ whole genome shotgun (WGS) entry which is preliminary data.</text>
</comment>
<dbReference type="Proteomes" id="UP000076925">
    <property type="component" value="Unassembled WGS sequence"/>
</dbReference>
<keyword evidence="1" id="KW-0472">Membrane</keyword>
<dbReference type="PANTHER" id="PTHR23028">
    <property type="entry name" value="ACETYLTRANSFERASE"/>
    <property type="match status" value="1"/>
</dbReference>
<dbReference type="Pfam" id="PF01757">
    <property type="entry name" value="Acyl_transf_3"/>
    <property type="match status" value="1"/>
</dbReference>
<keyword evidence="3" id="KW-0808">Transferase</keyword>
<feature type="transmembrane region" description="Helical" evidence="1">
    <location>
        <begin position="275"/>
        <end position="296"/>
    </location>
</feature>
<dbReference type="AlphaFoldDB" id="A0A139WWC0"/>
<feature type="transmembrane region" description="Helical" evidence="1">
    <location>
        <begin position="316"/>
        <end position="340"/>
    </location>
</feature>
<dbReference type="EMBL" id="ANNX02000047">
    <property type="protein sequence ID" value="KYC36734.1"/>
    <property type="molecule type" value="Genomic_DNA"/>
</dbReference>
<keyword evidence="1" id="KW-1133">Transmembrane helix</keyword>
<feature type="transmembrane region" description="Helical" evidence="1">
    <location>
        <begin position="58"/>
        <end position="78"/>
    </location>
</feature>
<evidence type="ECO:0000313" key="4">
    <source>
        <dbReference type="Proteomes" id="UP000076925"/>
    </source>
</evidence>
<name>A0A139WWC0_9CYAN</name>
<accession>A0A139WWC0</accession>
<keyword evidence="4" id="KW-1185">Reference proteome</keyword>
<keyword evidence="1" id="KW-0812">Transmembrane</keyword>
<protein>
    <submittedName>
        <fullName evidence="3">Acyltransferase</fullName>
    </submittedName>
</protein>
<feature type="transmembrane region" description="Helical" evidence="1">
    <location>
        <begin position="21"/>
        <end position="38"/>
    </location>
</feature>
<evidence type="ECO:0000313" key="3">
    <source>
        <dbReference type="EMBL" id="KYC36734.1"/>
    </source>
</evidence>
<feature type="transmembrane region" description="Helical" evidence="1">
    <location>
        <begin position="352"/>
        <end position="373"/>
    </location>
</feature>